<organism evidence="4 5">
    <name type="scientific">Paucibacter sediminis</name>
    <dbReference type="NCBI Taxonomy" id="3019553"/>
    <lineage>
        <taxon>Bacteria</taxon>
        <taxon>Pseudomonadati</taxon>
        <taxon>Pseudomonadota</taxon>
        <taxon>Betaproteobacteria</taxon>
        <taxon>Burkholderiales</taxon>
        <taxon>Sphaerotilaceae</taxon>
        <taxon>Roseateles</taxon>
    </lineage>
</organism>
<dbReference type="Pfam" id="PF01738">
    <property type="entry name" value="DLH"/>
    <property type="match status" value="1"/>
</dbReference>
<accession>A0AA95SJQ9</accession>
<evidence type="ECO:0000256" key="1">
    <source>
        <dbReference type="ARBA" id="ARBA00022801"/>
    </source>
</evidence>
<name>A0AA95SJQ9_9BURK</name>
<gene>
    <name evidence="4" type="ORF">PFX98_15150</name>
</gene>
<protein>
    <submittedName>
        <fullName evidence="4">Dienelactone hydrolase family protein</fullName>
    </submittedName>
</protein>
<dbReference type="PANTHER" id="PTHR22946">
    <property type="entry name" value="DIENELACTONE HYDROLASE DOMAIN-CONTAINING PROTEIN-RELATED"/>
    <property type="match status" value="1"/>
</dbReference>
<keyword evidence="2" id="KW-0732">Signal</keyword>
<dbReference type="Gene3D" id="3.40.50.1820">
    <property type="entry name" value="alpha/beta hydrolase"/>
    <property type="match status" value="1"/>
</dbReference>
<keyword evidence="5" id="KW-1185">Reference proteome</keyword>
<dbReference type="GO" id="GO:0052689">
    <property type="term" value="F:carboxylic ester hydrolase activity"/>
    <property type="evidence" value="ECO:0007669"/>
    <property type="project" value="UniProtKB-ARBA"/>
</dbReference>
<feature type="domain" description="Dienelactone hydrolase" evidence="3">
    <location>
        <begin position="44"/>
        <end position="281"/>
    </location>
</feature>
<dbReference type="SUPFAM" id="SSF53474">
    <property type="entry name" value="alpha/beta-Hydrolases"/>
    <property type="match status" value="1"/>
</dbReference>
<evidence type="ECO:0000313" key="4">
    <source>
        <dbReference type="EMBL" id="WIT10253.1"/>
    </source>
</evidence>
<feature type="signal peptide" evidence="2">
    <location>
        <begin position="1"/>
        <end position="21"/>
    </location>
</feature>
<evidence type="ECO:0000313" key="5">
    <source>
        <dbReference type="Proteomes" id="UP001177769"/>
    </source>
</evidence>
<dbReference type="InterPro" id="IPR002925">
    <property type="entry name" value="Dienelactn_hydro"/>
</dbReference>
<dbReference type="PANTHER" id="PTHR22946:SF9">
    <property type="entry name" value="POLYKETIDE TRANSFERASE AF380"/>
    <property type="match status" value="1"/>
</dbReference>
<dbReference type="Proteomes" id="UP001177769">
    <property type="component" value="Chromosome"/>
</dbReference>
<dbReference type="InterPro" id="IPR029058">
    <property type="entry name" value="AB_hydrolase_fold"/>
</dbReference>
<sequence length="284" mass="29869">MKRQRHYLLAGALLMGMAANAATPAVPLSVPSLEQRGGQALPLQAYWYAAEAPGARPAVVLLHGCGGPYDGRGKLSVRMRDYSALLNQQGWHVLVLDSLGARGETELCTQRIGTRAVTMANRRLDVLGALSWLAQRGDVDTARLALLGWSNGGSTVLAATNLTHAEVAQASPRPRAAVAFYPGCEAELKRGYMAAAPLQLLVGAADDWTPAEPCAALAAAAKPQVQLHSYAAAYHGFDSSAPVKLRKDVPNGVHPGQGVHVGGNAAAREASRAQMLAFLKAQLQ</sequence>
<dbReference type="EMBL" id="CP116346">
    <property type="protein sequence ID" value="WIT10253.1"/>
    <property type="molecule type" value="Genomic_DNA"/>
</dbReference>
<evidence type="ECO:0000259" key="3">
    <source>
        <dbReference type="Pfam" id="PF01738"/>
    </source>
</evidence>
<feature type="chain" id="PRO_5041709955" evidence="2">
    <location>
        <begin position="22"/>
        <end position="284"/>
    </location>
</feature>
<reference evidence="4" key="1">
    <citation type="submission" date="2023-01" db="EMBL/GenBank/DDBJ databases">
        <title>Whole genome sequence of Paucibacter sp. S2-9 isolated from pond sediment.</title>
        <authorList>
            <person name="Jung J.Y."/>
        </authorList>
    </citation>
    <scope>NUCLEOTIDE SEQUENCE</scope>
    <source>
        <strain evidence="4">S2-9</strain>
    </source>
</reference>
<proteinExistence type="predicted"/>
<evidence type="ECO:0000256" key="2">
    <source>
        <dbReference type="SAM" id="SignalP"/>
    </source>
</evidence>
<keyword evidence="1 4" id="KW-0378">Hydrolase</keyword>
<dbReference type="RefSeq" id="WP_285231322.1">
    <property type="nucleotide sequence ID" value="NZ_CP116346.1"/>
</dbReference>
<dbReference type="KEGG" id="pais:PFX98_15150"/>
<dbReference type="InterPro" id="IPR050261">
    <property type="entry name" value="FrsA_esterase"/>
</dbReference>
<dbReference type="AlphaFoldDB" id="A0AA95SJQ9"/>